<keyword evidence="6 7" id="KW-0472">Membrane</keyword>
<feature type="region of interest" description="Disordered" evidence="8">
    <location>
        <begin position="82"/>
        <end position="105"/>
    </location>
</feature>
<sequence>MARKKHDAHGGGHGWFVTFADLMALLMAFFVVLVAFSSQDKKKMAIVAGSMREAFGSQKQVIADGVIDIAGSPARTELLNNTARTPDETSDLAGPLSPDRRDTEPAARGFARAAATLRQALRSMPEIADISNQIVVEDSPDGVSIAIVDQDGRSMFPAGSAAPSQRVVDALAALAPSLRALNYPISVTGHTASGVSEGANTDAWRLSAERASAVRGLLAADGVPDARFAAVQGKGSTEPMFPDAPQIAANRRVTISLTAAPGAIPMDLKP</sequence>
<evidence type="ECO:0000256" key="3">
    <source>
        <dbReference type="ARBA" id="ARBA00022475"/>
    </source>
</evidence>
<evidence type="ECO:0000256" key="5">
    <source>
        <dbReference type="ARBA" id="ARBA00022989"/>
    </source>
</evidence>
<evidence type="ECO:0000313" key="12">
    <source>
        <dbReference type="Proteomes" id="UP000528964"/>
    </source>
</evidence>
<evidence type="ECO:0000259" key="10">
    <source>
        <dbReference type="PROSITE" id="PS51123"/>
    </source>
</evidence>
<dbReference type="Proteomes" id="UP000528964">
    <property type="component" value="Unassembled WGS sequence"/>
</dbReference>
<comment type="caution">
    <text evidence="11">The sequence shown here is derived from an EMBL/GenBank/DDBJ whole genome shotgun (WGS) entry which is preliminary data.</text>
</comment>
<dbReference type="SUPFAM" id="SSF103088">
    <property type="entry name" value="OmpA-like"/>
    <property type="match status" value="1"/>
</dbReference>
<dbReference type="PANTHER" id="PTHR30329:SF21">
    <property type="entry name" value="LIPOPROTEIN YIAD-RELATED"/>
    <property type="match status" value="1"/>
</dbReference>
<dbReference type="Pfam" id="PF13677">
    <property type="entry name" value="MotB_plug"/>
    <property type="match status" value="1"/>
</dbReference>
<evidence type="ECO:0000256" key="7">
    <source>
        <dbReference type="PROSITE-ProRule" id="PRU00473"/>
    </source>
</evidence>
<gene>
    <name evidence="11" type="ORF">GGR24_000060</name>
</gene>
<organism evidence="11 12">
    <name type="scientific">Hansschlegelia beijingensis</name>
    <dbReference type="NCBI Taxonomy" id="1133344"/>
    <lineage>
        <taxon>Bacteria</taxon>
        <taxon>Pseudomonadati</taxon>
        <taxon>Pseudomonadota</taxon>
        <taxon>Alphaproteobacteria</taxon>
        <taxon>Hyphomicrobiales</taxon>
        <taxon>Methylopilaceae</taxon>
        <taxon>Hansschlegelia</taxon>
    </lineage>
</organism>
<name>A0A7W6CZR9_9HYPH</name>
<evidence type="ECO:0000256" key="2">
    <source>
        <dbReference type="ARBA" id="ARBA00008914"/>
    </source>
</evidence>
<dbReference type="EMBL" id="JACIDR010000001">
    <property type="protein sequence ID" value="MBB3971427.1"/>
    <property type="molecule type" value="Genomic_DNA"/>
</dbReference>
<reference evidence="11 12" key="1">
    <citation type="submission" date="2020-08" db="EMBL/GenBank/DDBJ databases">
        <title>Genomic Encyclopedia of Type Strains, Phase IV (KMG-IV): sequencing the most valuable type-strain genomes for metagenomic binning, comparative biology and taxonomic classification.</title>
        <authorList>
            <person name="Goeker M."/>
        </authorList>
    </citation>
    <scope>NUCLEOTIDE SEQUENCE [LARGE SCALE GENOMIC DNA]</scope>
    <source>
        <strain evidence="11 12">DSM 25481</strain>
    </source>
</reference>
<proteinExistence type="inferred from homology"/>
<dbReference type="AlphaFoldDB" id="A0A7W6CZR9"/>
<dbReference type="PANTHER" id="PTHR30329">
    <property type="entry name" value="STATOR ELEMENT OF FLAGELLAR MOTOR COMPLEX"/>
    <property type="match status" value="1"/>
</dbReference>
<comment type="similarity">
    <text evidence="2">Belongs to the MotB family.</text>
</comment>
<dbReference type="Pfam" id="PF00691">
    <property type="entry name" value="OmpA"/>
    <property type="match status" value="1"/>
</dbReference>
<dbReference type="InterPro" id="IPR006665">
    <property type="entry name" value="OmpA-like"/>
</dbReference>
<protein>
    <submittedName>
        <fullName evidence="11">Chemotaxis protein MotB</fullName>
    </submittedName>
</protein>
<keyword evidence="3" id="KW-1003">Cell membrane</keyword>
<keyword evidence="12" id="KW-1185">Reference proteome</keyword>
<dbReference type="PROSITE" id="PS51123">
    <property type="entry name" value="OMPA_2"/>
    <property type="match status" value="1"/>
</dbReference>
<evidence type="ECO:0000256" key="8">
    <source>
        <dbReference type="SAM" id="MobiDB-lite"/>
    </source>
</evidence>
<dbReference type="InterPro" id="IPR050330">
    <property type="entry name" value="Bact_OuterMem_StrucFunc"/>
</dbReference>
<evidence type="ECO:0000256" key="4">
    <source>
        <dbReference type="ARBA" id="ARBA00022692"/>
    </source>
</evidence>
<dbReference type="Gene3D" id="3.30.1330.60">
    <property type="entry name" value="OmpA-like domain"/>
    <property type="match status" value="1"/>
</dbReference>
<dbReference type="GO" id="GO:0005886">
    <property type="term" value="C:plasma membrane"/>
    <property type="evidence" value="ECO:0007669"/>
    <property type="project" value="UniProtKB-SubCell"/>
</dbReference>
<dbReference type="CDD" id="cd07185">
    <property type="entry name" value="OmpA_C-like"/>
    <property type="match status" value="1"/>
</dbReference>
<dbReference type="InterPro" id="IPR036737">
    <property type="entry name" value="OmpA-like_sf"/>
</dbReference>
<keyword evidence="4 9" id="KW-0812">Transmembrane</keyword>
<accession>A0A7W6CZR9</accession>
<keyword evidence="5 9" id="KW-1133">Transmembrane helix</keyword>
<evidence type="ECO:0000256" key="6">
    <source>
        <dbReference type="ARBA" id="ARBA00023136"/>
    </source>
</evidence>
<dbReference type="InterPro" id="IPR025713">
    <property type="entry name" value="MotB-like_N_dom"/>
</dbReference>
<evidence type="ECO:0000256" key="1">
    <source>
        <dbReference type="ARBA" id="ARBA00004162"/>
    </source>
</evidence>
<comment type="subcellular location">
    <subcellularLocation>
        <location evidence="1">Cell membrane</location>
        <topology evidence="1">Single-pass membrane protein</topology>
    </subcellularLocation>
</comment>
<dbReference type="RefSeq" id="WP_183393308.1">
    <property type="nucleotide sequence ID" value="NZ_JACIDR010000001.1"/>
</dbReference>
<feature type="domain" description="OmpA-like" evidence="10">
    <location>
        <begin position="143"/>
        <end position="261"/>
    </location>
</feature>
<feature type="transmembrane region" description="Helical" evidence="9">
    <location>
        <begin position="15"/>
        <end position="36"/>
    </location>
</feature>
<evidence type="ECO:0000313" key="11">
    <source>
        <dbReference type="EMBL" id="MBB3971427.1"/>
    </source>
</evidence>
<evidence type="ECO:0000256" key="9">
    <source>
        <dbReference type="SAM" id="Phobius"/>
    </source>
</evidence>